<evidence type="ECO:0000313" key="3">
    <source>
        <dbReference type="EMBL" id="CAH3044924.1"/>
    </source>
</evidence>
<sequence length="460" mass="52470">MSQHQKHLSSYLKSRRSVASNSGSSKESRKNVVEAKPSKKSTGKVLTLLKTKAVDLRRLPDELLLKIFRYLSPSELLVCAQVCHQWTIITKESLLWKPLLFKLPKQVRDSLTFEETKGEGFDWKSEIIKRSINARNKEILGLRKRRKTSPYTGLPSEAPQSSKPYLLGDVRWKLCVTDTSGKEHWLPADSSKLFASSLCIRWYSIQIPPLTRLKVLQVFAFLPVFYHRNWTPNENSACTRALVLQEDLRNSRGAMMSRETAISEGGLITAHVISPSMLAACWSASWKDGGELAFITVCLHHHNLTEKILFGSHDRTYVPPPHQPAQDDIDPQYGLHGYSATIELRNHVTTLWGRQYRELYQQYVTDSYVCLGGRGSEHGSFEKQLSLPWKTELFKNVLPDICFLDVTVLHEGKVPFWCMSVPVRVFSNKAHDGDFSSEGEKLFIEYTDEHGIIRIDLLKV</sequence>
<feature type="domain" description="F-box" evidence="2">
    <location>
        <begin position="53"/>
        <end position="99"/>
    </location>
</feature>
<organism evidence="3 4">
    <name type="scientific">Porites lobata</name>
    <dbReference type="NCBI Taxonomy" id="104759"/>
    <lineage>
        <taxon>Eukaryota</taxon>
        <taxon>Metazoa</taxon>
        <taxon>Cnidaria</taxon>
        <taxon>Anthozoa</taxon>
        <taxon>Hexacorallia</taxon>
        <taxon>Scleractinia</taxon>
        <taxon>Fungiina</taxon>
        <taxon>Poritidae</taxon>
        <taxon>Porites</taxon>
    </lineage>
</organism>
<dbReference type="PANTHER" id="PTHR46731:SF1">
    <property type="entry name" value="F-BOX ONLY PROTEIN 15"/>
    <property type="match status" value="1"/>
</dbReference>
<proteinExistence type="predicted"/>
<protein>
    <recommendedName>
        <fullName evidence="2">F-box domain-containing protein</fullName>
    </recommendedName>
</protein>
<keyword evidence="4" id="KW-1185">Reference proteome</keyword>
<dbReference type="EMBL" id="CALNXK010000012">
    <property type="protein sequence ID" value="CAH3044924.1"/>
    <property type="molecule type" value="Genomic_DNA"/>
</dbReference>
<dbReference type="Proteomes" id="UP001159405">
    <property type="component" value="Unassembled WGS sequence"/>
</dbReference>
<dbReference type="SMART" id="SM00256">
    <property type="entry name" value="FBOX"/>
    <property type="match status" value="1"/>
</dbReference>
<name>A0ABN8N7W3_9CNID</name>
<dbReference type="InterPro" id="IPR036047">
    <property type="entry name" value="F-box-like_dom_sf"/>
</dbReference>
<evidence type="ECO:0000259" key="2">
    <source>
        <dbReference type="PROSITE" id="PS50181"/>
    </source>
</evidence>
<dbReference type="Pfam" id="PF12937">
    <property type="entry name" value="F-box-like"/>
    <property type="match status" value="1"/>
</dbReference>
<feature type="region of interest" description="Disordered" evidence="1">
    <location>
        <begin position="1"/>
        <end position="38"/>
    </location>
</feature>
<comment type="caution">
    <text evidence="3">The sequence shown here is derived from an EMBL/GenBank/DDBJ whole genome shotgun (WGS) entry which is preliminary data.</text>
</comment>
<evidence type="ECO:0000313" key="4">
    <source>
        <dbReference type="Proteomes" id="UP001159405"/>
    </source>
</evidence>
<dbReference type="Gene3D" id="1.20.1280.50">
    <property type="match status" value="1"/>
</dbReference>
<dbReference type="InterPro" id="IPR001810">
    <property type="entry name" value="F-box_dom"/>
</dbReference>
<dbReference type="PROSITE" id="PS50181">
    <property type="entry name" value="FBOX"/>
    <property type="match status" value="1"/>
</dbReference>
<dbReference type="SUPFAM" id="SSF81383">
    <property type="entry name" value="F-box domain"/>
    <property type="match status" value="1"/>
</dbReference>
<reference evidence="3 4" key="1">
    <citation type="submission" date="2022-05" db="EMBL/GenBank/DDBJ databases">
        <authorList>
            <consortium name="Genoscope - CEA"/>
            <person name="William W."/>
        </authorList>
    </citation>
    <scope>NUCLEOTIDE SEQUENCE [LARGE SCALE GENOMIC DNA]</scope>
</reference>
<dbReference type="PANTHER" id="PTHR46731">
    <property type="entry name" value="F-BOX ONLY PROTEIN 15"/>
    <property type="match status" value="1"/>
</dbReference>
<accession>A0ABN8N7W3</accession>
<feature type="non-terminal residue" evidence="3">
    <location>
        <position position="460"/>
    </location>
</feature>
<feature type="compositionally biased region" description="Basic and acidic residues" evidence="1">
    <location>
        <begin position="26"/>
        <end position="37"/>
    </location>
</feature>
<gene>
    <name evidence="3" type="ORF">PLOB_00004546</name>
</gene>
<evidence type="ECO:0000256" key="1">
    <source>
        <dbReference type="SAM" id="MobiDB-lite"/>
    </source>
</evidence>